<dbReference type="AlphaFoldDB" id="A0A923NGL3"/>
<evidence type="ECO:0000256" key="10">
    <source>
        <dbReference type="ARBA" id="ARBA00022679"/>
    </source>
</evidence>
<dbReference type="GO" id="GO:0006166">
    <property type="term" value="P:purine ribonucleoside salvage"/>
    <property type="evidence" value="ECO:0007669"/>
    <property type="project" value="UniProtKB-UniRule"/>
</dbReference>
<reference evidence="14" key="1">
    <citation type="submission" date="2020-08" db="EMBL/GenBank/DDBJ databases">
        <title>Genome public.</title>
        <authorList>
            <person name="Liu C."/>
            <person name="Sun Q."/>
        </authorList>
    </citation>
    <scope>NUCLEOTIDE SEQUENCE</scope>
    <source>
        <strain evidence="14">BX12</strain>
    </source>
</reference>
<evidence type="ECO:0000256" key="8">
    <source>
        <dbReference type="ARBA" id="ARBA00022490"/>
    </source>
</evidence>
<comment type="subunit">
    <text evidence="6 12">Homodimer.</text>
</comment>
<comment type="caution">
    <text evidence="14">The sequence shown here is derived from an EMBL/GenBank/DDBJ whole genome shotgun (WGS) entry which is preliminary data.</text>
</comment>
<dbReference type="InterPro" id="IPR000836">
    <property type="entry name" value="PRTase_dom"/>
</dbReference>
<dbReference type="SUPFAM" id="SSF53271">
    <property type="entry name" value="PRTase-like"/>
    <property type="match status" value="1"/>
</dbReference>
<dbReference type="NCBIfam" id="TIGR01090">
    <property type="entry name" value="apt"/>
    <property type="match status" value="1"/>
</dbReference>
<evidence type="ECO:0000256" key="12">
    <source>
        <dbReference type="HAMAP-Rule" id="MF_00004"/>
    </source>
</evidence>
<evidence type="ECO:0000259" key="13">
    <source>
        <dbReference type="Pfam" id="PF00156"/>
    </source>
</evidence>
<dbReference type="HAMAP" id="MF_00004">
    <property type="entry name" value="Aden_phosphoribosyltr"/>
    <property type="match status" value="1"/>
</dbReference>
<feature type="domain" description="Phosphoribosyltransferase" evidence="13">
    <location>
        <begin position="37"/>
        <end position="166"/>
    </location>
</feature>
<evidence type="ECO:0000256" key="4">
    <source>
        <dbReference type="ARBA" id="ARBA00004659"/>
    </source>
</evidence>
<evidence type="ECO:0000256" key="9">
    <source>
        <dbReference type="ARBA" id="ARBA00022676"/>
    </source>
</evidence>
<comment type="function">
    <text evidence="2 12">Catalyzes a salvage reaction resulting in the formation of AMP, that is energically less costly than de novo synthesis.</text>
</comment>
<keyword evidence="10 12" id="KW-0808">Transferase</keyword>
<comment type="catalytic activity">
    <reaction evidence="1 12">
        <text>AMP + diphosphate = 5-phospho-alpha-D-ribose 1-diphosphate + adenine</text>
        <dbReference type="Rhea" id="RHEA:16609"/>
        <dbReference type="ChEBI" id="CHEBI:16708"/>
        <dbReference type="ChEBI" id="CHEBI:33019"/>
        <dbReference type="ChEBI" id="CHEBI:58017"/>
        <dbReference type="ChEBI" id="CHEBI:456215"/>
        <dbReference type="EC" id="2.4.2.7"/>
    </reaction>
</comment>
<dbReference type="NCBIfam" id="NF002634">
    <property type="entry name" value="PRK02304.1-3"/>
    <property type="match status" value="1"/>
</dbReference>
<dbReference type="PANTHER" id="PTHR32315">
    <property type="entry name" value="ADENINE PHOSPHORIBOSYLTRANSFERASE"/>
    <property type="match status" value="1"/>
</dbReference>
<dbReference type="GO" id="GO:0044209">
    <property type="term" value="P:AMP salvage"/>
    <property type="evidence" value="ECO:0007669"/>
    <property type="project" value="UniProtKB-UniRule"/>
</dbReference>
<dbReference type="Gene3D" id="3.40.50.2020">
    <property type="match status" value="1"/>
</dbReference>
<name>A0A923NGL3_9FIRM</name>
<comment type="subcellular location">
    <subcellularLocation>
        <location evidence="3 12">Cytoplasm</location>
    </subcellularLocation>
</comment>
<evidence type="ECO:0000256" key="5">
    <source>
        <dbReference type="ARBA" id="ARBA00008391"/>
    </source>
</evidence>
<dbReference type="GO" id="GO:0003999">
    <property type="term" value="F:adenine phosphoribosyltransferase activity"/>
    <property type="evidence" value="ECO:0007669"/>
    <property type="project" value="UniProtKB-UniRule"/>
</dbReference>
<protein>
    <recommendedName>
        <fullName evidence="7 12">Adenine phosphoribosyltransferase</fullName>
        <shortName evidence="12">APRT</shortName>
        <ecNumber evidence="7 12">2.4.2.7</ecNumber>
    </recommendedName>
</protein>
<dbReference type="GO" id="GO:0006168">
    <property type="term" value="P:adenine salvage"/>
    <property type="evidence" value="ECO:0007669"/>
    <property type="project" value="InterPro"/>
</dbReference>
<dbReference type="Proteomes" id="UP000602647">
    <property type="component" value="Unassembled WGS sequence"/>
</dbReference>
<dbReference type="EC" id="2.4.2.7" evidence="7 12"/>
<organism evidence="14 15">
    <name type="scientific">Zhenpiania hominis</name>
    <dbReference type="NCBI Taxonomy" id="2763644"/>
    <lineage>
        <taxon>Bacteria</taxon>
        <taxon>Bacillati</taxon>
        <taxon>Bacillota</taxon>
        <taxon>Clostridia</taxon>
        <taxon>Peptostreptococcales</taxon>
        <taxon>Anaerovoracaceae</taxon>
        <taxon>Zhenpiania</taxon>
    </lineage>
</organism>
<evidence type="ECO:0000256" key="3">
    <source>
        <dbReference type="ARBA" id="ARBA00004496"/>
    </source>
</evidence>
<dbReference type="RefSeq" id="WP_187301780.1">
    <property type="nucleotide sequence ID" value="NZ_JACRYT010000001.1"/>
</dbReference>
<dbReference type="GO" id="GO:0016208">
    <property type="term" value="F:AMP binding"/>
    <property type="evidence" value="ECO:0007669"/>
    <property type="project" value="TreeGrafter"/>
</dbReference>
<evidence type="ECO:0000256" key="2">
    <source>
        <dbReference type="ARBA" id="ARBA00003968"/>
    </source>
</evidence>
<dbReference type="PANTHER" id="PTHR32315:SF3">
    <property type="entry name" value="ADENINE PHOSPHORIBOSYLTRANSFERASE"/>
    <property type="match status" value="1"/>
</dbReference>
<evidence type="ECO:0000313" key="15">
    <source>
        <dbReference type="Proteomes" id="UP000602647"/>
    </source>
</evidence>
<dbReference type="InterPro" id="IPR005764">
    <property type="entry name" value="Ade_phspho_trans"/>
</dbReference>
<keyword evidence="9 12" id="KW-0328">Glycosyltransferase</keyword>
<evidence type="ECO:0000256" key="11">
    <source>
        <dbReference type="ARBA" id="ARBA00022726"/>
    </source>
</evidence>
<evidence type="ECO:0000256" key="6">
    <source>
        <dbReference type="ARBA" id="ARBA00011738"/>
    </source>
</evidence>
<dbReference type="NCBIfam" id="NF002636">
    <property type="entry name" value="PRK02304.1-5"/>
    <property type="match status" value="1"/>
</dbReference>
<dbReference type="CDD" id="cd06223">
    <property type="entry name" value="PRTases_typeI"/>
    <property type="match status" value="1"/>
</dbReference>
<dbReference type="FunFam" id="3.40.50.2020:FF:000004">
    <property type="entry name" value="Adenine phosphoribosyltransferase"/>
    <property type="match status" value="1"/>
</dbReference>
<comment type="pathway">
    <text evidence="4 12">Purine metabolism; AMP biosynthesis via salvage pathway; AMP from adenine: step 1/1.</text>
</comment>
<evidence type="ECO:0000313" key="14">
    <source>
        <dbReference type="EMBL" id="MBC6678616.1"/>
    </source>
</evidence>
<dbReference type="Pfam" id="PF00156">
    <property type="entry name" value="Pribosyltran"/>
    <property type="match status" value="1"/>
</dbReference>
<dbReference type="EMBL" id="JACRYT010000001">
    <property type="protein sequence ID" value="MBC6678616.1"/>
    <property type="molecule type" value="Genomic_DNA"/>
</dbReference>
<keyword evidence="8 12" id="KW-0963">Cytoplasm</keyword>
<keyword evidence="11 12" id="KW-0660">Purine salvage</keyword>
<accession>A0A923NGL3</accession>
<gene>
    <name evidence="12" type="primary">apt</name>
    <name evidence="14" type="ORF">H9L42_02085</name>
</gene>
<sequence length="174" mass="19410">MNKLEDYLVSIPDFPKPGVVFRDITSILQDKDGLQLAIKEILKLLADTDFDLVAAPESRGFLLGMPIAYQMKKGFIPVRKKGKLPRETIRAGFEMEYARTELEMHKDAVAPGQKVVIIDDLMATGNTLRVIADMVETLGGKVVKICCLLELPELEGRRQLKDYEIASVLSCDEA</sequence>
<dbReference type="InterPro" id="IPR050054">
    <property type="entry name" value="UPRTase/APRTase"/>
</dbReference>
<evidence type="ECO:0000256" key="7">
    <source>
        <dbReference type="ARBA" id="ARBA00011893"/>
    </source>
</evidence>
<dbReference type="InterPro" id="IPR029057">
    <property type="entry name" value="PRTase-like"/>
</dbReference>
<keyword evidence="15" id="KW-1185">Reference proteome</keyword>
<comment type="similarity">
    <text evidence="5 12">Belongs to the purine/pyrimidine phosphoribosyltransferase family.</text>
</comment>
<evidence type="ECO:0000256" key="1">
    <source>
        <dbReference type="ARBA" id="ARBA00000868"/>
    </source>
</evidence>
<dbReference type="GO" id="GO:0005737">
    <property type="term" value="C:cytoplasm"/>
    <property type="evidence" value="ECO:0007669"/>
    <property type="project" value="UniProtKB-SubCell"/>
</dbReference>
<dbReference type="GO" id="GO:0002055">
    <property type="term" value="F:adenine binding"/>
    <property type="evidence" value="ECO:0007669"/>
    <property type="project" value="TreeGrafter"/>
</dbReference>
<proteinExistence type="inferred from homology"/>